<dbReference type="PANTHER" id="PTHR36435">
    <property type="entry name" value="SLR1288 PROTEIN"/>
    <property type="match status" value="1"/>
</dbReference>
<dbReference type="RefSeq" id="WP_087303629.1">
    <property type="nucleotide sequence ID" value="NZ_NFKP01000063.1"/>
</dbReference>
<organism evidence="3 4">
    <name type="scientific">Anaerotruncus colihominis</name>
    <dbReference type="NCBI Taxonomy" id="169435"/>
    <lineage>
        <taxon>Bacteria</taxon>
        <taxon>Bacillati</taxon>
        <taxon>Bacillota</taxon>
        <taxon>Clostridia</taxon>
        <taxon>Eubacteriales</taxon>
        <taxon>Oscillospiraceae</taxon>
        <taxon>Anaerotruncus</taxon>
    </lineage>
</organism>
<evidence type="ECO:0000313" key="3">
    <source>
        <dbReference type="EMBL" id="OUP63561.1"/>
    </source>
</evidence>
<feature type="transmembrane region" description="Helical" evidence="1">
    <location>
        <begin position="60"/>
        <end position="81"/>
    </location>
</feature>
<feature type="transmembrane region" description="Helical" evidence="1">
    <location>
        <begin position="143"/>
        <end position="161"/>
    </location>
</feature>
<dbReference type="GO" id="GO:0004175">
    <property type="term" value="F:endopeptidase activity"/>
    <property type="evidence" value="ECO:0007669"/>
    <property type="project" value="UniProtKB-ARBA"/>
</dbReference>
<dbReference type="InterPro" id="IPR052710">
    <property type="entry name" value="CAAX_protease"/>
</dbReference>
<dbReference type="AlphaFoldDB" id="A0A1Y4MHZ1"/>
<dbReference type="EMBL" id="NFKP01000063">
    <property type="protein sequence ID" value="OUP63561.1"/>
    <property type="molecule type" value="Genomic_DNA"/>
</dbReference>
<comment type="caution">
    <text evidence="3">The sequence shown here is derived from an EMBL/GenBank/DDBJ whole genome shotgun (WGS) entry which is preliminary data.</text>
</comment>
<feature type="transmembrane region" description="Helical" evidence="1">
    <location>
        <begin position="289"/>
        <end position="310"/>
    </location>
</feature>
<dbReference type="InterPro" id="IPR003675">
    <property type="entry name" value="Rce1/LyrA-like_dom"/>
</dbReference>
<sequence>MKKEIKKLVNQISRDVLVYYVLLAGVTFTFAIVRSVMMLSRAGGGETGTVVAELGKSVRAHAGILSIAGTAAGLLFLFFRYRKRGSLKRMWQERKEMKLPAFLRIFCVFMSCQVIFMAAAALAEAALNPLGYTLAEAAQNATAISGTLPLFLYTALVGPVAEEVVFRGFIMDRLLPYGKGFAIVLSAVLFGVMHGNFLQGLFAFGAGLVFGYVAVEYSLKWSVVIHVINNMVFSDLLGRVTKQLPETARSAVEYGIALAFFAAACVILFRKRNEIRGWWQENRPEKRYWVYAFTAVWMILFIIMEICVAMDGVGRI</sequence>
<protein>
    <recommendedName>
        <fullName evidence="2">CAAX prenyl protease 2/Lysostaphin resistance protein A-like domain-containing protein</fullName>
    </recommendedName>
</protein>
<dbReference type="Proteomes" id="UP000196386">
    <property type="component" value="Unassembled WGS sequence"/>
</dbReference>
<keyword evidence="1" id="KW-0812">Transmembrane</keyword>
<feature type="transmembrane region" description="Helical" evidence="1">
    <location>
        <begin position="250"/>
        <end position="269"/>
    </location>
</feature>
<gene>
    <name evidence="3" type="ORF">B5F11_20500</name>
</gene>
<accession>A0A1Y4MHZ1</accession>
<evidence type="ECO:0000259" key="2">
    <source>
        <dbReference type="Pfam" id="PF02517"/>
    </source>
</evidence>
<dbReference type="Pfam" id="PF02517">
    <property type="entry name" value="Rce1-like"/>
    <property type="match status" value="1"/>
</dbReference>
<proteinExistence type="predicted"/>
<name>A0A1Y4MHZ1_9FIRM</name>
<keyword evidence="1" id="KW-0472">Membrane</keyword>
<feature type="domain" description="CAAX prenyl protease 2/Lysostaphin resistance protein A-like" evidence="2">
    <location>
        <begin position="147"/>
        <end position="232"/>
    </location>
</feature>
<feature type="transmembrane region" description="Helical" evidence="1">
    <location>
        <begin position="101"/>
        <end position="123"/>
    </location>
</feature>
<evidence type="ECO:0000313" key="4">
    <source>
        <dbReference type="Proteomes" id="UP000196386"/>
    </source>
</evidence>
<feature type="transmembrane region" description="Helical" evidence="1">
    <location>
        <begin position="16"/>
        <end position="40"/>
    </location>
</feature>
<dbReference type="GO" id="GO:0080120">
    <property type="term" value="P:CAAX-box protein maturation"/>
    <property type="evidence" value="ECO:0007669"/>
    <property type="project" value="UniProtKB-ARBA"/>
</dbReference>
<dbReference type="PANTHER" id="PTHR36435:SF1">
    <property type="entry name" value="CAAX AMINO TERMINAL PROTEASE FAMILY PROTEIN"/>
    <property type="match status" value="1"/>
</dbReference>
<reference evidence="4" key="1">
    <citation type="submission" date="2017-04" db="EMBL/GenBank/DDBJ databases">
        <title>Function of individual gut microbiota members based on whole genome sequencing of pure cultures obtained from chicken caecum.</title>
        <authorList>
            <person name="Medvecky M."/>
            <person name="Cejkova D."/>
            <person name="Polansky O."/>
            <person name="Karasova D."/>
            <person name="Kubasova T."/>
            <person name="Cizek A."/>
            <person name="Rychlik I."/>
        </authorList>
    </citation>
    <scope>NUCLEOTIDE SEQUENCE [LARGE SCALE GENOMIC DNA]</scope>
    <source>
        <strain evidence="4">An175</strain>
    </source>
</reference>
<keyword evidence="1" id="KW-1133">Transmembrane helix</keyword>
<feature type="transmembrane region" description="Helical" evidence="1">
    <location>
        <begin position="182"/>
        <end position="215"/>
    </location>
</feature>
<evidence type="ECO:0000256" key="1">
    <source>
        <dbReference type="SAM" id="Phobius"/>
    </source>
</evidence>